<sequence length="63" mass="6813">ERKKEGLLLVELLAGCTSTSKAAHVALKLRKQLTSNTGAAHATPRGCARIASWRQQSCLHSEQ</sequence>
<organism evidence="1 2">
    <name type="scientific">Stylosanthes scabra</name>
    <dbReference type="NCBI Taxonomy" id="79078"/>
    <lineage>
        <taxon>Eukaryota</taxon>
        <taxon>Viridiplantae</taxon>
        <taxon>Streptophyta</taxon>
        <taxon>Embryophyta</taxon>
        <taxon>Tracheophyta</taxon>
        <taxon>Spermatophyta</taxon>
        <taxon>Magnoliopsida</taxon>
        <taxon>eudicotyledons</taxon>
        <taxon>Gunneridae</taxon>
        <taxon>Pentapetalae</taxon>
        <taxon>rosids</taxon>
        <taxon>fabids</taxon>
        <taxon>Fabales</taxon>
        <taxon>Fabaceae</taxon>
        <taxon>Papilionoideae</taxon>
        <taxon>50 kb inversion clade</taxon>
        <taxon>dalbergioids sensu lato</taxon>
        <taxon>Dalbergieae</taxon>
        <taxon>Pterocarpus clade</taxon>
        <taxon>Stylosanthes</taxon>
    </lineage>
</organism>
<keyword evidence="2" id="KW-1185">Reference proteome</keyword>
<dbReference type="EMBL" id="JASCZI010003339">
    <property type="protein sequence ID" value="MED6116774.1"/>
    <property type="molecule type" value="Genomic_DNA"/>
</dbReference>
<evidence type="ECO:0000313" key="2">
    <source>
        <dbReference type="Proteomes" id="UP001341840"/>
    </source>
</evidence>
<dbReference type="Proteomes" id="UP001341840">
    <property type="component" value="Unassembled WGS sequence"/>
</dbReference>
<feature type="non-terminal residue" evidence="1">
    <location>
        <position position="1"/>
    </location>
</feature>
<name>A0ABU6QYM3_9FABA</name>
<accession>A0ABU6QYM3</accession>
<gene>
    <name evidence="1" type="ORF">PIB30_103337</name>
</gene>
<evidence type="ECO:0000313" key="1">
    <source>
        <dbReference type="EMBL" id="MED6116774.1"/>
    </source>
</evidence>
<protein>
    <submittedName>
        <fullName evidence="1">Uncharacterized protein</fullName>
    </submittedName>
</protein>
<proteinExistence type="predicted"/>
<reference evidence="1 2" key="1">
    <citation type="journal article" date="2023" name="Plants (Basel)">
        <title>Bridging the Gap: Combining Genomics and Transcriptomics Approaches to Understand Stylosanthes scabra, an Orphan Legume from the Brazilian Caatinga.</title>
        <authorList>
            <person name="Ferreira-Neto J.R.C."/>
            <person name="da Silva M.D."/>
            <person name="Binneck E."/>
            <person name="de Melo N.F."/>
            <person name="da Silva R.H."/>
            <person name="de Melo A.L.T.M."/>
            <person name="Pandolfi V."/>
            <person name="Bustamante F.O."/>
            <person name="Brasileiro-Vidal A.C."/>
            <person name="Benko-Iseppon A.M."/>
        </authorList>
    </citation>
    <scope>NUCLEOTIDE SEQUENCE [LARGE SCALE GENOMIC DNA]</scope>
    <source>
        <tissue evidence="1">Leaves</tissue>
    </source>
</reference>
<comment type="caution">
    <text evidence="1">The sequence shown here is derived from an EMBL/GenBank/DDBJ whole genome shotgun (WGS) entry which is preliminary data.</text>
</comment>
<feature type="non-terminal residue" evidence="1">
    <location>
        <position position="63"/>
    </location>
</feature>